<dbReference type="CDD" id="cd07817">
    <property type="entry name" value="SRPBCC_8"/>
    <property type="match status" value="1"/>
</dbReference>
<dbReference type="InterPro" id="IPR047137">
    <property type="entry name" value="ORF3"/>
</dbReference>
<feature type="domain" description="BON" evidence="1">
    <location>
        <begin position="100"/>
        <end position="166"/>
    </location>
</feature>
<name>A0ABV0AUN0_9ACTN</name>
<dbReference type="Proteomes" id="UP001447516">
    <property type="component" value="Unassembled WGS sequence"/>
</dbReference>
<accession>A0ABV0AUN0</accession>
<dbReference type="InterPro" id="IPR019587">
    <property type="entry name" value="Polyketide_cyclase/dehydratase"/>
</dbReference>
<organism evidence="2 3">
    <name type="scientific">Microbispora maris</name>
    <dbReference type="NCBI Taxonomy" id="3144104"/>
    <lineage>
        <taxon>Bacteria</taxon>
        <taxon>Bacillati</taxon>
        <taxon>Actinomycetota</taxon>
        <taxon>Actinomycetes</taxon>
        <taxon>Streptosporangiales</taxon>
        <taxon>Streptosporangiaceae</taxon>
        <taxon>Microbispora</taxon>
    </lineage>
</organism>
<proteinExistence type="predicted"/>
<evidence type="ECO:0000259" key="1">
    <source>
        <dbReference type="PROSITE" id="PS50914"/>
    </source>
</evidence>
<dbReference type="Pfam" id="PF04972">
    <property type="entry name" value="BON"/>
    <property type="match status" value="1"/>
</dbReference>
<dbReference type="RefSeq" id="WP_346227381.1">
    <property type="nucleotide sequence ID" value="NZ_JBDJAW010000016.1"/>
</dbReference>
<dbReference type="Gene3D" id="3.30.1340.30">
    <property type="match status" value="1"/>
</dbReference>
<dbReference type="SUPFAM" id="SSF55961">
    <property type="entry name" value="Bet v1-like"/>
    <property type="match status" value="1"/>
</dbReference>
<dbReference type="InterPro" id="IPR023393">
    <property type="entry name" value="START-like_dom_sf"/>
</dbReference>
<sequence length="406" mass="44072">MVVSTRAGAERSQNITVVRQAPPMSRTVSAAGLGAVGGMVTEYLFDPELGRSRRARLRDKGVRLTHGVRNGTRTVVRDVRNRGQGVLGAARYRTTGREADDEVLHERVRAELGRHVRHPREVDVRVESGHVTLTGDVLDRESRRAHRAVARIPGVAGVDASWTTHHDARRAPRSREDGGPMEALQDLFRQRWSPAGRSLTGLAAAVVWSLSGRLPRPLGYLVRAGCAVLAARAATNLPLRRLTGIGAGRDAIDVGDSISVAAPAEEVWPVLSDYGLFARWMPDVLDVRRSDDGGRSQWRVSGPAGVPIRFEAVETAREEGRRIAWKTTEGQLVAHSGELSVTPEDAGRSRIQVRLTYNPAFGAVGHAVAKIFGADPGRKFAKDLMRLKSLIETRRAPVGAGAGPRE</sequence>
<protein>
    <submittedName>
        <fullName evidence="2">SRPBCC family protein</fullName>
    </submittedName>
</protein>
<dbReference type="InterPro" id="IPR007055">
    <property type="entry name" value="BON_dom"/>
</dbReference>
<evidence type="ECO:0000313" key="2">
    <source>
        <dbReference type="EMBL" id="MEN3537405.1"/>
    </source>
</evidence>
<gene>
    <name evidence="2" type="ORF">AAH991_19995</name>
</gene>
<dbReference type="Gene3D" id="3.30.530.20">
    <property type="match status" value="1"/>
</dbReference>
<dbReference type="PROSITE" id="PS50914">
    <property type="entry name" value="BON"/>
    <property type="match status" value="1"/>
</dbReference>
<keyword evidence="3" id="KW-1185">Reference proteome</keyword>
<dbReference type="PANTHER" id="PTHR33824">
    <property type="entry name" value="POLYKETIDE CYCLASE/DEHYDRASE AND LIPID TRANSPORT SUPERFAMILY PROTEIN"/>
    <property type="match status" value="1"/>
</dbReference>
<dbReference type="Pfam" id="PF10604">
    <property type="entry name" value="Polyketide_cyc2"/>
    <property type="match status" value="1"/>
</dbReference>
<evidence type="ECO:0000313" key="3">
    <source>
        <dbReference type="Proteomes" id="UP001447516"/>
    </source>
</evidence>
<comment type="caution">
    <text evidence="2">The sequence shown here is derived from an EMBL/GenBank/DDBJ whole genome shotgun (WGS) entry which is preliminary data.</text>
</comment>
<dbReference type="PANTHER" id="PTHR33824:SF7">
    <property type="entry name" value="POLYKETIDE CYCLASE_DEHYDRASE AND LIPID TRANSPORT SUPERFAMILY PROTEIN"/>
    <property type="match status" value="1"/>
</dbReference>
<dbReference type="EMBL" id="JBDJAW010000016">
    <property type="protein sequence ID" value="MEN3537405.1"/>
    <property type="molecule type" value="Genomic_DNA"/>
</dbReference>
<reference evidence="2 3" key="1">
    <citation type="submission" date="2024-05" db="EMBL/GenBank/DDBJ databases">
        <title>Microbispora sp.ZYX-F-249.</title>
        <authorList>
            <person name="Xie H."/>
        </authorList>
    </citation>
    <scope>NUCLEOTIDE SEQUENCE [LARGE SCALE GENOMIC DNA]</scope>
    <source>
        <strain evidence="2 3">ZYX-F-249</strain>
    </source>
</reference>